<protein>
    <submittedName>
        <fullName evidence="2">Adenylate/guanylate cyclase domain-containing protein</fullName>
    </submittedName>
</protein>
<evidence type="ECO:0000259" key="1">
    <source>
        <dbReference type="PROSITE" id="PS50125"/>
    </source>
</evidence>
<organism evidence="2 3">
    <name type="scientific">Skermanella cutis</name>
    <dbReference type="NCBI Taxonomy" id="2775420"/>
    <lineage>
        <taxon>Bacteria</taxon>
        <taxon>Pseudomonadati</taxon>
        <taxon>Pseudomonadota</taxon>
        <taxon>Alphaproteobacteria</taxon>
        <taxon>Rhodospirillales</taxon>
        <taxon>Azospirillaceae</taxon>
        <taxon>Skermanella</taxon>
    </lineage>
</organism>
<proteinExistence type="predicted"/>
<sequence length="386" mass="42262">MELIDWLMEDGRRSASIAALLDAFCKRLIEGGVPLFRAAWQVRMLHPQIRGITFNWLRDRDGVEEIEREHGTELRPEYLNSPIGAIIEGGADAMRYRIEQLEPPYPYTILDDLKAQGGTDYVAMPMRFSTGRLNVATWTSNRPGGFTSDQLTLIYDVMPALSTVLETMALRRLAVNVLDTYVGREAGTRILSGDIRRGTGETLRAVLWYCDLRGFTSLADRLPLADLIGLLNGYFEIMGGVVQARGGEILKFIGDAMLAIFPLPEGTAPDGKVHDALDAALEAVGQMEARNRELQAWGLPTLKAGIAMHVGDVMYGNIGAPDRLDFTVIGPAVNLVSRIEGLCAEMGRPILTSEAFASVCPARLTSLGYQPVKGLREPIQVFGPAA</sequence>
<dbReference type="SUPFAM" id="SSF55073">
    <property type="entry name" value="Nucleotide cyclase"/>
    <property type="match status" value="1"/>
</dbReference>
<accession>A0ABX7BE36</accession>
<dbReference type="Proteomes" id="UP000595197">
    <property type="component" value="Chromosome"/>
</dbReference>
<dbReference type="PROSITE" id="PS50125">
    <property type="entry name" value="GUANYLATE_CYCLASE_2"/>
    <property type="match status" value="1"/>
</dbReference>
<dbReference type="CDD" id="cd07302">
    <property type="entry name" value="CHD"/>
    <property type="match status" value="1"/>
</dbReference>
<dbReference type="InterPro" id="IPR029787">
    <property type="entry name" value="Nucleotide_cyclase"/>
</dbReference>
<dbReference type="Gene3D" id="3.30.70.1230">
    <property type="entry name" value="Nucleotide cyclase"/>
    <property type="match status" value="1"/>
</dbReference>
<reference evidence="2" key="1">
    <citation type="submission" date="2021-02" db="EMBL/GenBank/DDBJ databases">
        <title>Skermanella TT6 skin isolate.</title>
        <authorList>
            <person name="Lee K."/>
            <person name="Ganzorig M."/>
        </authorList>
    </citation>
    <scope>NUCLEOTIDE SEQUENCE</scope>
    <source>
        <strain evidence="2">TT6</strain>
    </source>
</reference>
<feature type="domain" description="Guanylate cyclase" evidence="1">
    <location>
        <begin position="206"/>
        <end position="340"/>
    </location>
</feature>
<dbReference type="EMBL" id="CP067420">
    <property type="protein sequence ID" value="QQP92651.1"/>
    <property type="molecule type" value="Genomic_DNA"/>
</dbReference>
<gene>
    <name evidence="2" type="ORF">IGS68_27545</name>
</gene>
<dbReference type="PANTHER" id="PTHR43081:SF11">
    <property type="entry name" value="BLR2264 PROTEIN"/>
    <property type="match status" value="1"/>
</dbReference>
<evidence type="ECO:0000313" key="2">
    <source>
        <dbReference type="EMBL" id="QQP92651.1"/>
    </source>
</evidence>
<dbReference type="InterPro" id="IPR050697">
    <property type="entry name" value="Adenylyl/Guanylyl_Cyclase_3/4"/>
</dbReference>
<evidence type="ECO:0000313" key="3">
    <source>
        <dbReference type="Proteomes" id="UP000595197"/>
    </source>
</evidence>
<name>A0ABX7BE36_9PROT</name>
<dbReference type="InterPro" id="IPR001054">
    <property type="entry name" value="A/G_cyclase"/>
</dbReference>
<dbReference type="SMART" id="SM00044">
    <property type="entry name" value="CYCc"/>
    <property type="match status" value="1"/>
</dbReference>
<dbReference type="PANTHER" id="PTHR43081">
    <property type="entry name" value="ADENYLATE CYCLASE, TERMINAL-DIFFERENTIATION SPECIFIC-RELATED"/>
    <property type="match status" value="1"/>
</dbReference>
<keyword evidence="3" id="KW-1185">Reference proteome</keyword>
<dbReference type="Pfam" id="PF00211">
    <property type="entry name" value="Guanylate_cyc"/>
    <property type="match status" value="1"/>
</dbReference>